<accession>A0A399JDD3</accession>
<keyword evidence="2" id="KW-1133">Transmembrane helix</keyword>
<gene>
    <name evidence="3" type="ORF">DWB68_06405</name>
</gene>
<dbReference type="AlphaFoldDB" id="A0A399JDD3"/>
<feature type="compositionally biased region" description="Polar residues" evidence="1">
    <location>
        <begin position="196"/>
        <end position="210"/>
    </location>
</feature>
<evidence type="ECO:0000313" key="4">
    <source>
        <dbReference type="Proteomes" id="UP000265419"/>
    </source>
</evidence>
<dbReference type="RefSeq" id="WP_119424320.1">
    <property type="nucleotide sequence ID" value="NZ_QQXK01000010.1"/>
</dbReference>
<evidence type="ECO:0000313" key="3">
    <source>
        <dbReference type="EMBL" id="RII42577.1"/>
    </source>
</evidence>
<dbReference type="EMBL" id="QQXK01000010">
    <property type="protein sequence ID" value="RII42577.1"/>
    <property type="molecule type" value="Genomic_DNA"/>
</dbReference>
<keyword evidence="2" id="KW-0472">Membrane</keyword>
<dbReference type="Proteomes" id="UP000265419">
    <property type="component" value="Unassembled WGS sequence"/>
</dbReference>
<reference evidence="3 4" key="1">
    <citation type="submission" date="2018-07" db="EMBL/GenBank/DDBJ databases">
        <title>Arthrobacter sp. nov., isolated from raw cow's milk with high bacterial count.</title>
        <authorList>
            <person name="Hahne J."/>
            <person name="Isele D."/>
            <person name="Lipski A."/>
        </authorList>
    </citation>
    <scope>NUCLEOTIDE SEQUENCE [LARGE SCALE GENOMIC DNA]</scope>
    <source>
        <strain evidence="3 4">JZ R-35</strain>
    </source>
</reference>
<name>A0A399JDD3_9MICC</name>
<evidence type="ECO:0008006" key="5">
    <source>
        <dbReference type="Google" id="ProtNLM"/>
    </source>
</evidence>
<keyword evidence="4" id="KW-1185">Reference proteome</keyword>
<proteinExistence type="predicted"/>
<feature type="region of interest" description="Disordered" evidence="1">
    <location>
        <begin position="182"/>
        <end position="210"/>
    </location>
</feature>
<keyword evidence="2" id="KW-0812">Transmembrane</keyword>
<organism evidence="3 4">
    <name type="scientific">Galactobacter valiniphilus</name>
    <dbReference type="NCBI Taxonomy" id="2676122"/>
    <lineage>
        <taxon>Bacteria</taxon>
        <taxon>Bacillati</taxon>
        <taxon>Actinomycetota</taxon>
        <taxon>Actinomycetes</taxon>
        <taxon>Micrococcales</taxon>
        <taxon>Micrococcaceae</taxon>
        <taxon>Galactobacter</taxon>
    </lineage>
</organism>
<comment type="caution">
    <text evidence="3">The sequence shown here is derived from an EMBL/GenBank/DDBJ whole genome shotgun (WGS) entry which is preliminary data.</text>
</comment>
<evidence type="ECO:0000256" key="2">
    <source>
        <dbReference type="SAM" id="Phobius"/>
    </source>
</evidence>
<sequence>MSIPSPAEGNDGLHGLDLLDDVADEETSRLRRGPARWLFVLAGIVVLVLAIVGITSLTADPAASRANTALAKEVREAKDATALSVDAPSGRVHLVYSVSKDAYAVQLEGLPAAPSNMEYQVAVTTNSLGQTMDIAGLMGRDPQDTWFGFSGLKDVVAVHVTQVAAGGEQSPGADDLAEFVLQGEPAQEGAEEENGTAPTQITEGDTTSVE</sequence>
<protein>
    <recommendedName>
        <fullName evidence="5">Anti-sigma factor</fullName>
    </recommendedName>
</protein>
<evidence type="ECO:0000256" key="1">
    <source>
        <dbReference type="SAM" id="MobiDB-lite"/>
    </source>
</evidence>
<feature type="transmembrane region" description="Helical" evidence="2">
    <location>
        <begin position="37"/>
        <end position="57"/>
    </location>
</feature>